<dbReference type="Proteomes" id="UP000272942">
    <property type="component" value="Unassembled WGS sequence"/>
</dbReference>
<organism evidence="5">
    <name type="scientific">Echinostoma caproni</name>
    <dbReference type="NCBI Taxonomy" id="27848"/>
    <lineage>
        <taxon>Eukaryota</taxon>
        <taxon>Metazoa</taxon>
        <taxon>Spiralia</taxon>
        <taxon>Lophotrochozoa</taxon>
        <taxon>Platyhelminthes</taxon>
        <taxon>Trematoda</taxon>
        <taxon>Digenea</taxon>
        <taxon>Plagiorchiida</taxon>
        <taxon>Echinostomata</taxon>
        <taxon>Echinostomatoidea</taxon>
        <taxon>Echinostomatidae</taxon>
        <taxon>Echinostoma</taxon>
    </lineage>
</organism>
<keyword evidence="4" id="KW-1185">Reference proteome</keyword>
<evidence type="ECO:0000313" key="3">
    <source>
        <dbReference type="EMBL" id="VDP32460.1"/>
    </source>
</evidence>
<protein>
    <submittedName>
        <fullName evidence="5">EKA-like protein</fullName>
    </submittedName>
</protein>
<reference evidence="5" key="1">
    <citation type="submission" date="2016-06" db="UniProtKB">
        <authorList>
            <consortium name="WormBaseParasite"/>
        </authorList>
    </citation>
    <scope>IDENTIFICATION</scope>
</reference>
<gene>
    <name evidence="3" type="ORF">ECPE_LOCUS1049</name>
</gene>
<dbReference type="EMBL" id="UZAN01004928">
    <property type="protein sequence ID" value="VDP32460.1"/>
    <property type="molecule type" value="Genomic_DNA"/>
</dbReference>
<feature type="region of interest" description="Disordered" evidence="2">
    <location>
        <begin position="58"/>
        <end position="85"/>
    </location>
</feature>
<feature type="compositionally biased region" description="Basic and acidic residues" evidence="2">
    <location>
        <begin position="67"/>
        <end position="78"/>
    </location>
</feature>
<evidence type="ECO:0000256" key="1">
    <source>
        <dbReference type="SAM" id="Coils"/>
    </source>
</evidence>
<feature type="coiled-coil region" evidence="1">
    <location>
        <begin position="96"/>
        <end position="123"/>
    </location>
</feature>
<name>A0A183A264_9TREM</name>
<evidence type="ECO:0000256" key="2">
    <source>
        <dbReference type="SAM" id="MobiDB-lite"/>
    </source>
</evidence>
<evidence type="ECO:0000313" key="5">
    <source>
        <dbReference type="WBParaSite" id="ECPE_0000104901-mRNA-1"/>
    </source>
</evidence>
<keyword evidence="1" id="KW-0175">Coiled coil</keyword>
<sequence length="167" mass="18314">MLQDVQAVLCAAPSAWSIEVDMRTLRGILKGALVGAVTTSSPLIFNTREPRPLAKPVEGVKHGAKHTMKESNGKEKITSTKGKKPLNGATVKPLASIEAIAHVQRLEKDLQELQRSTQALLGRTRNVLLHNFAEPLIRDTKARREADRGYVQDIFRLTCIPANTALC</sequence>
<evidence type="ECO:0000313" key="4">
    <source>
        <dbReference type="Proteomes" id="UP000272942"/>
    </source>
</evidence>
<dbReference type="AlphaFoldDB" id="A0A183A264"/>
<reference evidence="3 4" key="2">
    <citation type="submission" date="2018-11" db="EMBL/GenBank/DDBJ databases">
        <authorList>
            <consortium name="Pathogen Informatics"/>
        </authorList>
    </citation>
    <scope>NUCLEOTIDE SEQUENCE [LARGE SCALE GENOMIC DNA]</scope>
    <source>
        <strain evidence="3 4">Egypt</strain>
    </source>
</reference>
<accession>A0A183A264</accession>
<proteinExistence type="predicted"/>
<dbReference type="WBParaSite" id="ECPE_0000104901-mRNA-1">
    <property type="protein sequence ID" value="ECPE_0000104901-mRNA-1"/>
    <property type="gene ID" value="ECPE_0000104901"/>
</dbReference>